<evidence type="ECO:0000256" key="3">
    <source>
        <dbReference type="ARBA" id="ARBA00022490"/>
    </source>
</evidence>
<dbReference type="OrthoDB" id="205623at2759"/>
<dbReference type="Proteomes" id="UP000694569">
    <property type="component" value="Unplaced"/>
</dbReference>
<evidence type="ECO:0000256" key="5">
    <source>
        <dbReference type="RuleBase" id="RU361155"/>
    </source>
</evidence>
<dbReference type="FunFam" id="3.40.50.300:FF:000433">
    <property type="entry name" value="Estrogen sulfotransferase"/>
    <property type="match status" value="1"/>
</dbReference>
<dbReference type="InterPro" id="IPR000863">
    <property type="entry name" value="Sulfotransferase_dom"/>
</dbReference>
<evidence type="ECO:0000259" key="6">
    <source>
        <dbReference type="Pfam" id="PF00685"/>
    </source>
</evidence>
<dbReference type="GO" id="GO:0008146">
    <property type="term" value="F:sulfotransferase activity"/>
    <property type="evidence" value="ECO:0007669"/>
    <property type="project" value="InterPro"/>
</dbReference>
<comment type="similarity">
    <text evidence="2 5">Belongs to the sulfotransferase 1 family.</text>
</comment>
<evidence type="ECO:0000256" key="4">
    <source>
        <dbReference type="ARBA" id="ARBA00022679"/>
    </source>
</evidence>
<reference evidence="7" key="2">
    <citation type="submission" date="2025-09" db="UniProtKB">
        <authorList>
            <consortium name="Ensembl"/>
        </authorList>
    </citation>
    <scope>IDENTIFICATION</scope>
</reference>
<dbReference type="AlphaFoldDB" id="A0A8C5PQU1"/>
<name>A0A8C5PQU1_9ANUR</name>
<dbReference type="Pfam" id="PF00685">
    <property type="entry name" value="Sulfotransfer_1"/>
    <property type="match status" value="1"/>
</dbReference>
<dbReference type="Ensembl" id="ENSLLET00000027281.1">
    <property type="protein sequence ID" value="ENSLLEP00000026275.1"/>
    <property type="gene ID" value="ENSLLEG00000016676.1"/>
</dbReference>
<evidence type="ECO:0000256" key="1">
    <source>
        <dbReference type="ARBA" id="ARBA00004496"/>
    </source>
</evidence>
<feature type="domain" description="Sulfotransferase" evidence="6">
    <location>
        <begin position="33"/>
        <end position="278"/>
    </location>
</feature>
<keyword evidence="8" id="KW-1185">Reference proteome</keyword>
<organism evidence="7 8">
    <name type="scientific">Leptobrachium leishanense</name>
    <name type="common">Leishan spiny toad</name>
    <dbReference type="NCBI Taxonomy" id="445787"/>
    <lineage>
        <taxon>Eukaryota</taxon>
        <taxon>Metazoa</taxon>
        <taxon>Chordata</taxon>
        <taxon>Craniata</taxon>
        <taxon>Vertebrata</taxon>
        <taxon>Euteleostomi</taxon>
        <taxon>Amphibia</taxon>
        <taxon>Batrachia</taxon>
        <taxon>Anura</taxon>
        <taxon>Pelobatoidea</taxon>
        <taxon>Megophryidae</taxon>
        <taxon>Leptobrachium</taxon>
    </lineage>
</organism>
<proteinExistence type="inferred from homology"/>
<comment type="subcellular location">
    <subcellularLocation>
        <location evidence="1">Cytoplasm</location>
    </subcellularLocation>
</comment>
<keyword evidence="4 5" id="KW-0808">Transferase</keyword>
<dbReference type="Gene3D" id="3.40.50.300">
    <property type="entry name" value="P-loop containing nucleotide triphosphate hydrolases"/>
    <property type="match status" value="1"/>
</dbReference>
<evidence type="ECO:0000313" key="8">
    <source>
        <dbReference type="Proteomes" id="UP000694569"/>
    </source>
</evidence>
<evidence type="ECO:0000256" key="2">
    <source>
        <dbReference type="ARBA" id="ARBA00005771"/>
    </source>
</evidence>
<dbReference type="InterPro" id="IPR027417">
    <property type="entry name" value="P-loop_NTPase"/>
</dbReference>
<protein>
    <recommendedName>
        <fullName evidence="5">Sulfotransferase</fullName>
        <ecNumber evidence="5">2.8.2.-</ecNumber>
    </recommendedName>
</protein>
<reference evidence="7" key="1">
    <citation type="submission" date="2025-08" db="UniProtKB">
        <authorList>
            <consortium name="Ensembl"/>
        </authorList>
    </citation>
    <scope>IDENTIFICATION</scope>
</reference>
<accession>A0A8C5PQU1</accession>
<sequence>MCEYIPYKGIDFPHLSVTLKDLNFMENEFQVRDDDIFNVTYPKSGTTWVAEILSLIDTNGDPTWSKTIPNWERVPWLESPDTVEILQNKKEIPRLITSHVPKQLFCKSLARSKAKVIYTVRNPKDVLVSLYYFSKMSVYYKDPKSFGDLMEKFLTGDVPYGSWFDHVTGWLELVGKDNFLLNTYEDLYWDLRGSVLRISKFLGKKFDNAVIDSIVEHATFKSMKENDMANFRLLPNVYMDQDKSPFMRKGVTGDWKNHFTVAQSERFDKVYREKMHDCTVKFPWDRI</sequence>
<dbReference type="GeneTree" id="ENSGT00940000159269"/>
<dbReference type="GO" id="GO:0005737">
    <property type="term" value="C:cytoplasm"/>
    <property type="evidence" value="ECO:0007669"/>
    <property type="project" value="UniProtKB-SubCell"/>
</dbReference>
<dbReference type="SUPFAM" id="SSF52540">
    <property type="entry name" value="P-loop containing nucleoside triphosphate hydrolases"/>
    <property type="match status" value="1"/>
</dbReference>
<dbReference type="PANTHER" id="PTHR11783">
    <property type="entry name" value="SULFOTRANSFERASE SULT"/>
    <property type="match status" value="1"/>
</dbReference>
<keyword evidence="3" id="KW-0963">Cytoplasm</keyword>
<evidence type="ECO:0000313" key="7">
    <source>
        <dbReference type="Ensembl" id="ENSLLEP00000026275.1"/>
    </source>
</evidence>
<dbReference type="EC" id="2.8.2.-" evidence="5"/>